<reference evidence="1 2" key="1">
    <citation type="submission" date="2024-10" db="EMBL/GenBank/DDBJ databases">
        <title>The Natural Products Discovery Center: Release of the First 8490 Sequenced Strains for Exploring Actinobacteria Biosynthetic Diversity.</title>
        <authorList>
            <person name="Kalkreuter E."/>
            <person name="Kautsar S.A."/>
            <person name="Yang D."/>
            <person name="Bader C.D."/>
            <person name="Teijaro C.N."/>
            <person name="Fluegel L."/>
            <person name="Davis C.M."/>
            <person name="Simpson J.R."/>
            <person name="Lauterbach L."/>
            <person name="Steele A.D."/>
            <person name="Gui C."/>
            <person name="Meng S."/>
            <person name="Li G."/>
            <person name="Viehrig K."/>
            <person name="Ye F."/>
            <person name="Su P."/>
            <person name="Kiefer A.F."/>
            <person name="Nichols A."/>
            <person name="Cepeda A.J."/>
            <person name="Yan W."/>
            <person name="Fan B."/>
            <person name="Jiang Y."/>
            <person name="Adhikari A."/>
            <person name="Zheng C.-J."/>
            <person name="Schuster L."/>
            <person name="Cowan T.M."/>
            <person name="Smanski M.J."/>
            <person name="Chevrette M.G."/>
            <person name="De Carvalho L.P.S."/>
            <person name="Shen B."/>
        </authorList>
    </citation>
    <scope>NUCLEOTIDE SEQUENCE [LARGE SCALE GENOMIC DNA]</scope>
    <source>
        <strain evidence="1 2">NPDC048229</strain>
    </source>
</reference>
<keyword evidence="2" id="KW-1185">Reference proteome</keyword>
<dbReference type="EMBL" id="JBICZW010000002">
    <property type="protein sequence ID" value="MFG3187988.1"/>
    <property type="molecule type" value="Genomic_DNA"/>
</dbReference>
<protein>
    <submittedName>
        <fullName evidence="1">Uncharacterized protein</fullName>
    </submittedName>
</protein>
<sequence>MTTSRLLSDLDSLRSKEFPAVPERSGLRDSGPGFHVAALAFSEDFWEDDGSRREAVEERYEADRDGLAARLAVRWGEPDRLALWSLHERSMSGEELPEPWAGLCAHVPNLVLWRVDDGWVGLGVSQWDKELPFQLLAVVTDVGPP</sequence>
<evidence type="ECO:0000313" key="1">
    <source>
        <dbReference type="EMBL" id="MFG3187988.1"/>
    </source>
</evidence>
<evidence type="ECO:0000313" key="2">
    <source>
        <dbReference type="Proteomes" id="UP001604282"/>
    </source>
</evidence>
<dbReference type="Proteomes" id="UP001604282">
    <property type="component" value="Unassembled WGS sequence"/>
</dbReference>
<accession>A0ABW7BLF2</accession>
<comment type="caution">
    <text evidence="1">The sequence shown here is derived from an EMBL/GenBank/DDBJ whole genome shotgun (WGS) entry which is preliminary data.</text>
</comment>
<organism evidence="1 2">
    <name type="scientific">Streptomyces omiyaensis</name>
    <dbReference type="NCBI Taxonomy" id="68247"/>
    <lineage>
        <taxon>Bacteria</taxon>
        <taxon>Bacillati</taxon>
        <taxon>Actinomycetota</taxon>
        <taxon>Actinomycetes</taxon>
        <taxon>Kitasatosporales</taxon>
        <taxon>Streptomycetaceae</taxon>
        <taxon>Streptomyces</taxon>
    </lineage>
</organism>
<name>A0ABW7BLF2_9ACTN</name>
<dbReference type="RefSeq" id="WP_189849349.1">
    <property type="nucleotide sequence ID" value="NZ_BMVV01000007.1"/>
</dbReference>
<gene>
    <name evidence="1" type="ORF">ACGFYS_03520</name>
</gene>
<proteinExistence type="predicted"/>